<dbReference type="OrthoDB" id="413649at2759"/>
<evidence type="ECO:0000259" key="9">
    <source>
        <dbReference type="SMART" id="SM00968"/>
    </source>
</evidence>
<dbReference type="InterPro" id="IPR010935">
    <property type="entry name" value="SMC_hinge"/>
</dbReference>
<protein>
    <submittedName>
        <fullName evidence="10">SMC1B protein</fullName>
    </submittedName>
</protein>
<dbReference type="SMART" id="SM00968">
    <property type="entry name" value="SMC_hinge"/>
    <property type="match status" value="1"/>
</dbReference>
<keyword evidence="4" id="KW-0158">Chromosome</keyword>
<dbReference type="Gene3D" id="3.30.70.1620">
    <property type="match status" value="1"/>
</dbReference>
<dbReference type="AlphaFoldDB" id="A0A7L0NG40"/>
<feature type="domain" description="SMC hinge" evidence="9">
    <location>
        <begin position="513"/>
        <end position="629"/>
    </location>
</feature>
<comment type="subcellular location">
    <subcellularLocation>
        <location evidence="2">Chromosome</location>
    </subcellularLocation>
    <subcellularLocation>
        <location evidence="1">Nucleus</location>
    </subcellularLocation>
</comment>
<dbReference type="InterPro" id="IPR003395">
    <property type="entry name" value="RecF/RecN/SMC_N"/>
</dbReference>
<dbReference type="GO" id="GO:0016887">
    <property type="term" value="F:ATP hydrolysis activity"/>
    <property type="evidence" value="ECO:0007669"/>
    <property type="project" value="InterPro"/>
</dbReference>
<dbReference type="Pfam" id="PF06470">
    <property type="entry name" value="SMC_hinge"/>
    <property type="match status" value="1"/>
</dbReference>
<dbReference type="GO" id="GO:0003677">
    <property type="term" value="F:DNA binding"/>
    <property type="evidence" value="ECO:0007669"/>
    <property type="project" value="TreeGrafter"/>
</dbReference>
<feature type="non-terminal residue" evidence="10">
    <location>
        <position position="1236"/>
    </location>
</feature>
<keyword evidence="7" id="KW-0131">Cell cycle</keyword>
<dbReference type="Proteomes" id="UP000520463">
    <property type="component" value="Unassembled WGS sequence"/>
</dbReference>
<dbReference type="GO" id="GO:0007062">
    <property type="term" value="P:sister chromatid cohesion"/>
    <property type="evidence" value="ECO:0007669"/>
    <property type="project" value="InterPro"/>
</dbReference>
<evidence type="ECO:0000256" key="8">
    <source>
        <dbReference type="SAM" id="Coils"/>
    </source>
</evidence>
<feature type="coiled-coil region" evidence="8">
    <location>
        <begin position="671"/>
        <end position="775"/>
    </location>
</feature>
<dbReference type="Pfam" id="PF02463">
    <property type="entry name" value="SMC_N"/>
    <property type="match status" value="1"/>
</dbReference>
<evidence type="ECO:0000313" key="10">
    <source>
        <dbReference type="EMBL" id="NXK92493.1"/>
    </source>
</evidence>
<name>A0A7L0NG40_9PASS</name>
<comment type="similarity">
    <text evidence="3">Belongs to the SMC family. SMC1 subfamily.</text>
</comment>
<feature type="coiled-coil region" evidence="8">
    <location>
        <begin position="161"/>
        <end position="490"/>
    </location>
</feature>
<reference evidence="10 11" key="1">
    <citation type="submission" date="2019-09" db="EMBL/GenBank/DDBJ databases">
        <title>Bird 10,000 Genomes (B10K) Project - Family phase.</title>
        <authorList>
            <person name="Zhang G."/>
        </authorList>
    </citation>
    <scope>NUCLEOTIDE SEQUENCE [LARGE SCALE GENOMIC DNA]</scope>
    <source>
        <strain evidence="10">B10K-DU-001-43</strain>
        <tissue evidence="10">Muscle</tissue>
    </source>
</reference>
<evidence type="ECO:0000256" key="6">
    <source>
        <dbReference type="ARBA" id="ARBA00023242"/>
    </source>
</evidence>
<dbReference type="InterPro" id="IPR036277">
    <property type="entry name" value="SMC_hinge_sf"/>
</dbReference>
<sequence>MGYLKLLVMQDFKSWRGQQVIGPFMRFNCIIGPNGSGKSNIMDAVSFVLCEKTSNLRVKSVRELIHGAHVGRPVSSTASVKIVYCEEDGEEKTFSRVIRGSCTEFLFNDKSVSRSAYVSELEKIGILVKARNCLIFQGTVESIAMKKPKERTQLFEQISNSWELAEEYEQKKKKMQQAEEDAQFNYNKKKSVAAERKQAKMEKEEAEHYQMLIKELREERIQMKLFLLYHNEKTIDFLKTSLDEKNMEANTKKESLAAAEDSFRAKKKLFGVLNRDLQHMEKEMKTLEASLIQQRPLYIKAKENTSYQIKKVEMSKKSLRDKEKQCDKEKQNIKELETELSDIEKAWRAFEEKAEEEIMQRAARVELRESQLERYRELKELARKKVATLSQQLEKLCWEDKGDQERLKLNRRKKNEVEETIKQTVEQIEELKRRIEKLEEYVKICTESLAERKAQEEALAAEMEAAAARMAELNEELAALGGQLQDARMDRHEGRRAQMRAEVLDSLKRLYPDSVFGRLLDLCHPIHKKYQLAVTKVFSRYMTAIVVATEKTARDCIQFLKQERAEPETFLALDYLDVKPINEKLREIKGAKMLVDVVQTPFAPLKRVIQFVSGNGLVCDTVKEAKHIAFDGPVRLKTVALDGTLFLKSGVISGGSSDLRFKAKCWDDKEMNKMKERRDTLINELKSLVKARRKEADLKQLRAQCHGTQTRLKYSQSDLEMIKKKHLANLYMEKSKLESELVNIESQYDMLNEGIAQRKIKIEEFQTKINEVEDAVFQEFCEEIGIENIRVYEREHVRQQEEIAKRRWLELETQRTRLSVQLEYSRERLQQLSGSARRMREAALRDEADIARLRQDEEKLLIKVNETLEEQQHLKDRLTAHKSELTKSQNEVEEFRRKMLNLNREATKLQREAATLETALEDKRLKRHNLLLECKVQDLKINLLFGSLDDISEVELGIETEDTQTTSGIYEREEGIQIDYSSLEEDLKELESDKDIEDRLKQMQQEIKSKESTLMKTAAPNLRAVEKLQIARGKFQESIDAFESSRKEARTCKQEFEDVKKRRYELFSRCFEHASIAIDRIYKKLCRNSSAQAFLSPENPEEPYLEGIGFNCVAPGKRFMPMDSLSGGEKTVAALALVFAIHSFRPAPFFILDEIDAALDNTNIDKVSSFIREQAHEQFQMIVISLKEEFYCKADALIGVCPEHDDIMFSQVLTLDLTEFPEAEEQDRAEKSGRGS</sequence>
<dbReference type="InterPro" id="IPR028468">
    <property type="entry name" value="Smc1_ABC"/>
</dbReference>
<keyword evidence="5 8" id="KW-0175">Coiled coil</keyword>
<dbReference type="PIRSF" id="PIRSF005719">
    <property type="entry name" value="SMC"/>
    <property type="match status" value="1"/>
</dbReference>
<evidence type="ECO:0000313" key="11">
    <source>
        <dbReference type="Proteomes" id="UP000520463"/>
    </source>
</evidence>
<keyword evidence="6" id="KW-0539">Nucleus</keyword>
<evidence type="ECO:0000256" key="7">
    <source>
        <dbReference type="ARBA" id="ARBA00023306"/>
    </source>
</evidence>
<proteinExistence type="inferred from homology"/>
<dbReference type="Gene3D" id="3.40.50.300">
    <property type="entry name" value="P-loop containing nucleotide triphosphate hydrolases"/>
    <property type="match status" value="2"/>
</dbReference>
<dbReference type="FunFam" id="3.40.50.300:FF:000562">
    <property type="entry name" value="Structural maintenance of chromosomes protein"/>
    <property type="match status" value="1"/>
</dbReference>
<organism evidence="10 11">
    <name type="scientific">Formicarius rufipectus</name>
    <dbReference type="NCBI Taxonomy" id="1118560"/>
    <lineage>
        <taxon>Eukaryota</taxon>
        <taxon>Metazoa</taxon>
        <taxon>Chordata</taxon>
        <taxon>Craniata</taxon>
        <taxon>Vertebrata</taxon>
        <taxon>Euteleostomi</taxon>
        <taxon>Archelosauria</taxon>
        <taxon>Archosauria</taxon>
        <taxon>Dinosauria</taxon>
        <taxon>Saurischia</taxon>
        <taxon>Theropoda</taxon>
        <taxon>Coelurosauria</taxon>
        <taxon>Aves</taxon>
        <taxon>Neognathae</taxon>
        <taxon>Neoaves</taxon>
        <taxon>Telluraves</taxon>
        <taxon>Australaves</taxon>
        <taxon>Passeriformes</taxon>
        <taxon>Formicariidae</taxon>
        <taxon>Formicarius</taxon>
    </lineage>
</organism>
<gene>
    <name evidence="10" type="primary">Smc1b</name>
    <name evidence="10" type="ORF">FORRUF_R05085</name>
</gene>
<evidence type="ECO:0000256" key="1">
    <source>
        <dbReference type="ARBA" id="ARBA00004123"/>
    </source>
</evidence>
<dbReference type="GO" id="GO:0005634">
    <property type="term" value="C:nucleus"/>
    <property type="evidence" value="ECO:0007669"/>
    <property type="project" value="UniProtKB-SubCell"/>
</dbReference>
<dbReference type="GO" id="GO:0005524">
    <property type="term" value="F:ATP binding"/>
    <property type="evidence" value="ECO:0007669"/>
    <property type="project" value="InterPro"/>
</dbReference>
<dbReference type="SUPFAM" id="SSF75553">
    <property type="entry name" value="Smc hinge domain"/>
    <property type="match status" value="1"/>
</dbReference>
<comment type="caution">
    <text evidence="10">The sequence shown here is derived from an EMBL/GenBank/DDBJ whole genome shotgun (WGS) entry which is preliminary data.</text>
</comment>
<dbReference type="PANTHER" id="PTHR18937:SF147">
    <property type="entry name" value="STRUCTURAL MAINTENANCE OF CHROMOSOMES PROTEIN 1B"/>
    <property type="match status" value="1"/>
</dbReference>
<dbReference type="InterPro" id="IPR027417">
    <property type="entry name" value="P-loop_NTPase"/>
</dbReference>
<accession>A0A7L0NG40</accession>
<dbReference type="FunFam" id="1.20.1060.20:FF:000001">
    <property type="entry name" value="Structural maintenance of chromosomes 1A"/>
    <property type="match status" value="1"/>
</dbReference>
<feature type="coiled-coil region" evidence="8">
    <location>
        <begin position="850"/>
        <end position="926"/>
    </location>
</feature>
<feature type="non-terminal residue" evidence="10">
    <location>
        <position position="1"/>
    </location>
</feature>
<evidence type="ECO:0000256" key="3">
    <source>
        <dbReference type="ARBA" id="ARBA00005597"/>
    </source>
</evidence>
<dbReference type="PANTHER" id="PTHR18937">
    <property type="entry name" value="STRUCTURAL MAINTENANCE OF CHROMOSOMES SMC FAMILY MEMBER"/>
    <property type="match status" value="1"/>
</dbReference>
<dbReference type="FunFam" id="3.40.50.300:FF:000564">
    <property type="entry name" value="Structural maintenance of chromosomes 1A"/>
    <property type="match status" value="1"/>
</dbReference>
<dbReference type="CDD" id="cd03275">
    <property type="entry name" value="ABC_SMC1_euk"/>
    <property type="match status" value="2"/>
</dbReference>
<dbReference type="InterPro" id="IPR024704">
    <property type="entry name" value="SMC"/>
</dbReference>
<dbReference type="SUPFAM" id="SSF52540">
    <property type="entry name" value="P-loop containing nucleoside triphosphate hydrolases"/>
    <property type="match status" value="2"/>
</dbReference>
<keyword evidence="11" id="KW-1185">Reference proteome</keyword>
<evidence type="ECO:0000256" key="4">
    <source>
        <dbReference type="ARBA" id="ARBA00022454"/>
    </source>
</evidence>
<dbReference type="EMBL" id="VXAU01003307">
    <property type="protein sequence ID" value="NXK92493.1"/>
    <property type="molecule type" value="Genomic_DNA"/>
</dbReference>
<evidence type="ECO:0000256" key="2">
    <source>
        <dbReference type="ARBA" id="ARBA00004286"/>
    </source>
</evidence>
<feature type="coiled-coil region" evidence="8">
    <location>
        <begin position="973"/>
        <end position="1013"/>
    </location>
</feature>
<dbReference type="Gene3D" id="1.20.1060.20">
    <property type="match status" value="1"/>
</dbReference>
<evidence type="ECO:0000256" key="5">
    <source>
        <dbReference type="ARBA" id="ARBA00023054"/>
    </source>
</evidence>
<dbReference type="GO" id="GO:0030893">
    <property type="term" value="C:meiotic cohesin complex"/>
    <property type="evidence" value="ECO:0007669"/>
    <property type="project" value="TreeGrafter"/>
</dbReference>